<dbReference type="OrthoDB" id="9775794at2"/>
<dbReference type="Gene3D" id="1.10.12.10">
    <property type="entry name" value="Lyase 2-enoyl-coa Hydratase, Chain A, domain 2"/>
    <property type="match status" value="1"/>
</dbReference>
<dbReference type="Gene3D" id="3.90.226.10">
    <property type="entry name" value="2-enoyl-CoA Hydratase, Chain A, domain 1"/>
    <property type="match status" value="1"/>
</dbReference>
<dbReference type="InterPro" id="IPR029045">
    <property type="entry name" value="ClpP/crotonase-like_dom_sf"/>
</dbReference>
<evidence type="ECO:0000256" key="2">
    <source>
        <dbReference type="ARBA" id="ARBA00023239"/>
    </source>
</evidence>
<dbReference type="PROSITE" id="PS00166">
    <property type="entry name" value="ENOYL_COA_HYDRATASE"/>
    <property type="match status" value="1"/>
</dbReference>
<name>A0A2U3AN79_9BACL</name>
<evidence type="ECO:0000313" key="4">
    <source>
        <dbReference type="EMBL" id="PWI25949.1"/>
    </source>
</evidence>
<dbReference type="CDD" id="cd06558">
    <property type="entry name" value="crotonase-like"/>
    <property type="match status" value="1"/>
</dbReference>
<organism evidence="4 5">
    <name type="scientific">Kurthia sibirica</name>
    <dbReference type="NCBI Taxonomy" id="202750"/>
    <lineage>
        <taxon>Bacteria</taxon>
        <taxon>Bacillati</taxon>
        <taxon>Bacillota</taxon>
        <taxon>Bacilli</taxon>
        <taxon>Bacillales</taxon>
        <taxon>Caryophanaceae</taxon>
        <taxon>Kurthia</taxon>
    </lineage>
</organism>
<dbReference type="FunFam" id="1.10.12.10:FF:000001">
    <property type="entry name" value="Probable enoyl-CoA hydratase, mitochondrial"/>
    <property type="match status" value="1"/>
</dbReference>
<accession>A0A2U3AN79</accession>
<dbReference type="InterPro" id="IPR014748">
    <property type="entry name" value="Enoyl-CoA_hydra_C"/>
</dbReference>
<reference evidence="4 5" key="1">
    <citation type="submission" date="2018-05" db="EMBL/GenBank/DDBJ databases">
        <title>Kurthia sibirica genome sequence.</title>
        <authorList>
            <person name="Maclea K.S."/>
            <person name="Goen A.E."/>
        </authorList>
    </citation>
    <scope>NUCLEOTIDE SEQUENCE [LARGE SCALE GENOMIC DNA]</scope>
    <source>
        <strain evidence="4 5">ATCC 49154</strain>
    </source>
</reference>
<dbReference type="AlphaFoldDB" id="A0A2U3AN79"/>
<evidence type="ECO:0000256" key="3">
    <source>
        <dbReference type="RuleBase" id="RU003707"/>
    </source>
</evidence>
<dbReference type="GO" id="GO:0016836">
    <property type="term" value="F:hydro-lyase activity"/>
    <property type="evidence" value="ECO:0007669"/>
    <property type="project" value="UniProtKB-ARBA"/>
</dbReference>
<proteinExistence type="inferred from homology"/>
<keyword evidence="5" id="KW-1185">Reference proteome</keyword>
<dbReference type="PANTHER" id="PTHR11941:SF54">
    <property type="entry name" value="ENOYL-COA HYDRATASE, MITOCHONDRIAL"/>
    <property type="match status" value="1"/>
</dbReference>
<dbReference type="FunFam" id="3.90.226.10:FF:000009">
    <property type="entry name" value="Carnitinyl-CoA dehydratase"/>
    <property type="match status" value="1"/>
</dbReference>
<comment type="similarity">
    <text evidence="1 3">Belongs to the enoyl-CoA hydratase/isomerase family.</text>
</comment>
<dbReference type="SUPFAM" id="SSF52096">
    <property type="entry name" value="ClpP/crotonase"/>
    <property type="match status" value="1"/>
</dbReference>
<evidence type="ECO:0000256" key="1">
    <source>
        <dbReference type="ARBA" id="ARBA00005254"/>
    </source>
</evidence>
<dbReference type="Pfam" id="PF00378">
    <property type="entry name" value="ECH_1"/>
    <property type="match status" value="1"/>
</dbReference>
<sequence>MATSYINCTSDNGIGTIELNRLDVLNALDDTMLSQMEEAFTAFEKNDAIFIIIFKSAGGKAFAAGADISKLKLATSLHALQYGMQDFYTKIERSRKVTLAIIDGFALGGGFELALACDIRIATTNAKFGLPELNLGILPGAGGTQRLPRIVGKGHALDLILTGKMISGQEAFDMGAVTYLADVDAVDTTIATVVKQITRKGPIAASLVKLTVHSGADVDMNTALWIEKLSNAVLFGTDDKTEGTSAFIEKRQANFKNR</sequence>
<dbReference type="InterPro" id="IPR018376">
    <property type="entry name" value="Enoyl-CoA_hyd/isom_CS"/>
</dbReference>
<protein>
    <submittedName>
        <fullName evidence="4">Enoyl-CoA hydratase</fullName>
    </submittedName>
</protein>
<keyword evidence="2" id="KW-0456">Lyase</keyword>
<dbReference type="PANTHER" id="PTHR11941">
    <property type="entry name" value="ENOYL-COA HYDRATASE-RELATED"/>
    <property type="match status" value="1"/>
</dbReference>
<dbReference type="Proteomes" id="UP000245938">
    <property type="component" value="Unassembled WGS sequence"/>
</dbReference>
<dbReference type="GO" id="GO:0006635">
    <property type="term" value="P:fatty acid beta-oxidation"/>
    <property type="evidence" value="ECO:0007669"/>
    <property type="project" value="TreeGrafter"/>
</dbReference>
<comment type="caution">
    <text evidence="4">The sequence shown here is derived from an EMBL/GenBank/DDBJ whole genome shotgun (WGS) entry which is preliminary data.</text>
</comment>
<dbReference type="InterPro" id="IPR001753">
    <property type="entry name" value="Enoyl-CoA_hydra/iso"/>
</dbReference>
<gene>
    <name evidence="4" type="ORF">DEX24_05295</name>
</gene>
<dbReference type="EMBL" id="QFVR01000005">
    <property type="protein sequence ID" value="PWI25949.1"/>
    <property type="molecule type" value="Genomic_DNA"/>
</dbReference>
<evidence type="ECO:0000313" key="5">
    <source>
        <dbReference type="Proteomes" id="UP000245938"/>
    </source>
</evidence>
<dbReference type="RefSeq" id="WP_109305370.1">
    <property type="nucleotide sequence ID" value="NZ_BJUF01000051.1"/>
</dbReference>